<dbReference type="eggNOG" id="KOG1075">
    <property type="taxonomic scope" value="Eukaryota"/>
</dbReference>
<organism evidence="2 3">
    <name type="scientific">Brassica oleracea var. oleracea</name>
    <dbReference type="NCBI Taxonomy" id="109376"/>
    <lineage>
        <taxon>Eukaryota</taxon>
        <taxon>Viridiplantae</taxon>
        <taxon>Streptophyta</taxon>
        <taxon>Embryophyta</taxon>
        <taxon>Tracheophyta</taxon>
        <taxon>Spermatophyta</taxon>
        <taxon>Magnoliopsida</taxon>
        <taxon>eudicotyledons</taxon>
        <taxon>Gunneridae</taxon>
        <taxon>Pentapetalae</taxon>
        <taxon>rosids</taxon>
        <taxon>malvids</taxon>
        <taxon>Brassicales</taxon>
        <taxon>Brassicaceae</taxon>
        <taxon>Brassiceae</taxon>
        <taxon>Brassica</taxon>
    </lineage>
</organism>
<feature type="compositionally biased region" description="Polar residues" evidence="1">
    <location>
        <begin position="89"/>
        <end position="101"/>
    </location>
</feature>
<accession>A0A0D3DA95</accession>
<feature type="compositionally biased region" description="Low complexity" evidence="1">
    <location>
        <begin position="7"/>
        <end position="19"/>
    </location>
</feature>
<reference evidence="2 3" key="1">
    <citation type="journal article" date="2014" name="Genome Biol.">
        <title>Transcriptome and methylome profiling reveals relics of genome dominance in the mesopolyploid Brassica oleracea.</title>
        <authorList>
            <person name="Parkin I.A."/>
            <person name="Koh C."/>
            <person name="Tang H."/>
            <person name="Robinson S.J."/>
            <person name="Kagale S."/>
            <person name="Clarke W.E."/>
            <person name="Town C.D."/>
            <person name="Nixon J."/>
            <person name="Krishnakumar V."/>
            <person name="Bidwell S.L."/>
            <person name="Denoeud F."/>
            <person name="Belcram H."/>
            <person name="Links M.G."/>
            <person name="Just J."/>
            <person name="Clarke C."/>
            <person name="Bender T."/>
            <person name="Huebert T."/>
            <person name="Mason A.S."/>
            <person name="Pires J.C."/>
            <person name="Barker G."/>
            <person name="Moore J."/>
            <person name="Walley P.G."/>
            <person name="Manoli S."/>
            <person name="Batley J."/>
            <person name="Edwards D."/>
            <person name="Nelson M.N."/>
            <person name="Wang X."/>
            <person name="Paterson A.H."/>
            <person name="King G."/>
            <person name="Bancroft I."/>
            <person name="Chalhoub B."/>
            <person name="Sharpe A.G."/>
        </authorList>
    </citation>
    <scope>NUCLEOTIDE SEQUENCE</scope>
    <source>
        <strain evidence="2 3">cv. TO1000</strain>
    </source>
</reference>
<proteinExistence type="predicted"/>
<name>A0A0D3DA95_BRAOL</name>
<dbReference type="AlphaFoldDB" id="A0A0D3DA95"/>
<dbReference type="EnsemblPlants" id="Bo7g080030.1">
    <property type="protein sequence ID" value="Bo7g080030.1"/>
    <property type="gene ID" value="Bo7g080030"/>
</dbReference>
<dbReference type="Gramene" id="Bo7g080030.1">
    <property type="protein sequence ID" value="Bo7g080030.1"/>
    <property type="gene ID" value="Bo7g080030"/>
</dbReference>
<evidence type="ECO:0000313" key="3">
    <source>
        <dbReference type="Proteomes" id="UP000032141"/>
    </source>
</evidence>
<dbReference type="HOGENOM" id="CLU_886685_0_0_1"/>
<sequence length="314" mass="34691">MEKKKPLSPISLSSVGSQPSDPPDIIPPLNLVAEGEAKFPTQNPIPEKPKAIVSPKLLIDEVSMELDPPLLQEDSKFDSIEALVPVTVDPSTTPEQPVTDSETLEEADAPSETTISVKAAVTVTPGKVEEKQSSPTEKWTGLFKGPVKTLQRKGQAFELPSGEACVRIPNSVIEKNKKAWECFILGQFYHEPPSQGTIHNIVNGIWSKKIQRHQRFKDGRQLISFPHPTRCDEKKSGVTPDKPELTSAPIWLELRGVPLQFFNEEVLEHIAGLVGHPRLLHPSTANKTYLEVAKVLTLIEPRIPLPEAVNAQFR</sequence>
<dbReference type="Proteomes" id="UP000032141">
    <property type="component" value="Chromosome C7"/>
</dbReference>
<dbReference type="PANTHER" id="PTHR31286:SF55">
    <property type="entry name" value="DUF4283 DOMAIN-CONTAINING PROTEIN"/>
    <property type="match status" value="1"/>
</dbReference>
<evidence type="ECO:0000256" key="1">
    <source>
        <dbReference type="SAM" id="MobiDB-lite"/>
    </source>
</evidence>
<evidence type="ECO:0000313" key="2">
    <source>
        <dbReference type="EnsemblPlants" id="Bo7g080030.1"/>
    </source>
</evidence>
<keyword evidence="3" id="KW-1185">Reference proteome</keyword>
<dbReference type="InterPro" id="IPR040256">
    <property type="entry name" value="At4g02000-like"/>
</dbReference>
<feature type="region of interest" description="Disordered" evidence="1">
    <location>
        <begin position="1"/>
        <end position="29"/>
    </location>
</feature>
<dbReference type="PANTHER" id="PTHR31286">
    <property type="entry name" value="GLYCINE-RICH CELL WALL STRUCTURAL PROTEIN 1.8-LIKE"/>
    <property type="match status" value="1"/>
</dbReference>
<feature type="region of interest" description="Disordered" evidence="1">
    <location>
        <begin position="89"/>
        <end position="110"/>
    </location>
</feature>
<protein>
    <submittedName>
        <fullName evidence="2">Uncharacterized protein</fullName>
    </submittedName>
</protein>
<reference evidence="2" key="2">
    <citation type="submission" date="2015-03" db="UniProtKB">
        <authorList>
            <consortium name="EnsemblPlants"/>
        </authorList>
    </citation>
    <scope>IDENTIFICATION</scope>
</reference>